<dbReference type="RefSeq" id="WP_093090124.1">
    <property type="nucleotide sequence ID" value="NZ_FOTQ01000001.1"/>
</dbReference>
<protein>
    <recommendedName>
        <fullName evidence="3">Helix-turn-helix domain-containing protein</fullName>
    </recommendedName>
</protein>
<dbReference type="Proteomes" id="UP000199144">
    <property type="component" value="Unassembled WGS sequence"/>
</dbReference>
<evidence type="ECO:0000313" key="1">
    <source>
        <dbReference type="EMBL" id="SFL45022.1"/>
    </source>
</evidence>
<organism evidence="1 2">
    <name type="scientific">Shimia aestuarii</name>
    <dbReference type="NCBI Taxonomy" id="254406"/>
    <lineage>
        <taxon>Bacteria</taxon>
        <taxon>Pseudomonadati</taxon>
        <taxon>Pseudomonadota</taxon>
        <taxon>Alphaproteobacteria</taxon>
        <taxon>Rhodobacterales</taxon>
        <taxon>Roseobacteraceae</taxon>
    </lineage>
</organism>
<dbReference type="OrthoDB" id="9806994at2"/>
<gene>
    <name evidence="1" type="ORF">SAMN04488042_101244</name>
</gene>
<proteinExistence type="predicted"/>
<dbReference type="EMBL" id="FOTQ01000001">
    <property type="protein sequence ID" value="SFL45022.1"/>
    <property type="molecule type" value="Genomic_DNA"/>
</dbReference>
<evidence type="ECO:0000313" key="2">
    <source>
        <dbReference type="Proteomes" id="UP000199144"/>
    </source>
</evidence>
<sequence>MKETFLTTQELADRWHTTVGSLAVVRCRGAGPKFIKLGHKKVLYRLSDILEYEAERERTNSAGIAV</sequence>
<name>A0A1I4HS97_9RHOB</name>
<reference evidence="1 2" key="1">
    <citation type="submission" date="2016-10" db="EMBL/GenBank/DDBJ databases">
        <authorList>
            <person name="de Groot N.N."/>
        </authorList>
    </citation>
    <scope>NUCLEOTIDE SEQUENCE [LARGE SCALE GENOMIC DNA]</scope>
    <source>
        <strain evidence="1 2">DSM 15283</strain>
    </source>
</reference>
<evidence type="ECO:0008006" key="3">
    <source>
        <dbReference type="Google" id="ProtNLM"/>
    </source>
</evidence>
<keyword evidence="2" id="KW-1185">Reference proteome</keyword>
<dbReference type="STRING" id="254406.SAMN04488042_101244"/>
<dbReference type="AlphaFoldDB" id="A0A1I4HS97"/>
<accession>A0A1I4HS97</accession>